<dbReference type="PROSITE" id="PS00211">
    <property type="entry name" value="ABC_TRANSPORTER_1"/>
    <property type="match status" value="1"/>
</dbReference>
<proteinExistence type="predicted"/>
<dbReference type="Gene3D" id="3.40.50.300">
    <property type="entry name" value="P-loop containing nucleotide triphosphate hydrolases"/>
    <property type="match status" value="2"/>
</dbReference>
<dbReference type="SUPFAM" id="SSF52540">
    <property type="entry name" value="P-loop containing nucleoside triphosphate hydrolases"/>
    <property type="match status" value="2"/>
</dbReference>
<evidence type="ECO:0000313" key="7">
    <source>
        <dbReference type="Proteomes" id="UP000597444"/>
    </source>
</evidence>
<dbReference type="InterPro" id="IPR027417">
    <property type="entry name" value="P-loop_NTPase"/>
</dbReference>
<evidence type="ECO:0000313" key="6">
    <source>
        <dbReference type="EMBL" id="GHO91902.1"/>
    </source>
</evidence>
<dbReference type="RefSeq" id="WP_220202770.1">
    <property type="nucleotide sequence ID" value="NZ_BNJK01000001.1"/>
</dbReference>
<dbReference type="InterPro" id="IPR003593">
    <property type="entry name" value="AAA+_ATPase"/>
</dbReference>
<name>A0A8J3II73_9CHLR</name>
<dbReference type="InterPro" id="IPR050107">
    <property type="entry name" value="ABC_carbohydrate_import_ATPase"/>
</dbReference>
<gene>
    <name evidence="6" type="primary">rbsA_1</name>
    <name evidence="6" type="ORF">KSF_019500</name>
</gene>
<dbReference type="GO" id="GO:0005524">
    <property type="term" value="F:ATP binding"/>
    <property type="evidence" value="ECO:0007669"/>
    <property type="project" value="UniProtKB-KW"/>
</dbReference>
<keyword evidence="2" id="KW-0677">Repeat</keyword>
<feature type="domain" description="ABC transporter" evidence="5">
    <location>
        <begin position="1"/>
        <end position="218"/>
    </location>
</feature>
<evidence type="ECO:0000256" key="1">
    <source>
        <dbReference type="ARBA" id="ARBA00022448"/>
    </source>
</evidence>
<keyword evidence="7" id="KW-1185">Reference proteome</keyword>
<dbReference type="PANTHER" id="PTHR43790:SF9">
    <property type="entry name" value="GALACTOFURANOSE TRANSPORTER ATP-BINDING PROTEIN YTFR"/>
    <property type="match status" value="1"/>
</dbReference>
<dbReference type="InterPro" id="IPR003439">
    <property type="entry name" value="ABC_transporter-like_ATP-bd"/>
</dbReference>
<dbReference type="CDD" id="cd03215">
    <property type="entry name" value="ABC_Carb_Monos_II"/>
    <property type="match status" value="1"/>
</dbReference>
<evidence type="ECO:0000256" key="3">
    <source>
        <dbReference type="ARBA" id="ARBA00022741"/>
    </source>
</evidence>
<evidence type="ECO:0000256" key="4">
    <source>
        <dbReference type="ARBA" id="ARBA00022840"/>
    </source>
</evidence>
<dbReference type="PROSITE" id="PS50893">
    <property type="entry name" value="ABC_TRANSPORTER_2"/>
    <property type="match status" value="2"/>
</dbReference>
<dbReference type="EMBL" id="BNJK01000001">
    <property type="protein sequence ID" value="GHO91902.1"/>
    <property type="molecule type" value="Genomic_DNA"/>
</dbReference>
<reference evidence="6" key="1">
    <citation type="submission" date="2020-10" db="EMBL/GenBank/DDBJ databases">
        <title>Taxonomic study of unclassified bacteria belonging to the class Ktedonobacteria.</title>
        <authorList>
            <person name="Yabe S."/>
            <person name="Wang C.M."/>
            <person name="Zheng Y."/>
            <person name="Sakai Y."/>
            <person name="Cavaletti L."/>
            <person name="Monciardini P."/>
            <person name="Donadio S."/>
        </authorList>
    </citation>
    <scope>NUCLEOTIDE SEQUENCE</scope>
    <source>
        <strain evidence="6">ID150040</strain>
    </source>
</reference>
<dbReference type="SMART" id="SM00382">
    <property type="entry name" value="AAA"/>
    <property type="match status" value="2"/>
</dbReference>
<comment type="caution">
    <text evidence="6">The sequence shown here is derived from an EMBL/GenBank/DDBJ whole genome shotgun (WGS) entry which is preliminary data.</text>
</comment>
<dbReference type="Proteomes" id="UP000597444">
    <property type="component" value="Unassembled WGS sequence"/>
</dbReference>
<dbReference type="GO" id="GO:0016887">
    <property type="term" value="F:ATP hydrolysis activity"/>
    <property type="evidence" value="ECO:0007669"/>
    <property type="project" value="InterPro"/>
</dbReference>
<evidence type="ECO:0000256" key="2">
    <source>
        <dbReference type="ARBA" id="ARBA00022737"/>
    </source>
</evidence>
<evidence type="ECO:0000259" key="5">
    <source>
        <dbReference type="PROSITE" id="PS50893"/>
    </source>
</evidence>
<keyword evidence="3" id="KW-0547">Nucleotide-binding</keyword>
<dbReference type="InterPro" id="IPR017871">
    <property type="entry name" value="ABC_transporter-like_CS"/>
</dbReference>
<dbReference type="AlphaFoldDB" id="A0A8J3II73"/>
<dbReference type="Pfam" id="PF00005">
    <property type="entry name" value="ABC_tran"/>
    <property type="match status" value="2"/>
</dbReference>
<dbReference type="CDD" id="cd03216">
    <property type="entry name" value="ABC_Carb_Monos_I"/>
    <property type="match status" value="1"/>
</dbReference>
<keyword evidence="4 6" id="KW-0067">ATP-binding</keyword>
<organism evidence="6 7">
    <name type="scientific">Reticulibacter mediterranei</name>
    <dbReference type="NCBI Taxonomy" id="2778369"/>
    <lineage>
        <taxon>Bacteria</taxon>
        <taxon>Bacillati</taxon>
        <taxon>Chloroflexota</taxon>
        <taxon>Ktedonobacteria</taxon>
        <taxon>Ktedonobacterales</taxon>
        <taxon>Reticulibacteraceae</taxon>
        <taxon>Reticulibacter</taxon>
    </lineage>
</organism>
<feature type="domain" description="ABC transporter" evidence="5">
    <location>
        <begin position="235"/>
        <end position="479"/>
    </location>
</feature>
<sequence>MSFRARAGTVHALLGENGAGKSTLVKMLAGATSPDVGSIRLDGREVHFSNTATAAAQGVAVVSQELSLFSDLDVLANLFPMREPRRGPFVARGRMLEQAAPVLAELALDVDPHMPVSQLSLEQRQLLEIARALMVHPRVLILDEPTSALHVRETERLHMVLRTLRQLEVAVVYVSHILEDVLNLCDEVTVLRDGEKVLDAVPVSQLTIDEIVRAMLGDKAGSQMVPHAQASKSRVTDRGALRFEDVSVPGCLEEVTFKAPGGEIVGVTGLSGSGHRDVLAVAMGLRRPQRGRVLLPDGTEVRHDLRAAVRQGVALVPGDRRRVGLMLDKPIWDNIAQVRSVALGRDGIFLQASQLRTRAQEYMARLGIGTRSVDQEAGELSGGNQQKVVFARWLEAEPSVLLLDDPTRGIDVGAKAEIYRLMRGLAERGIVQVLASTDPWELATICDRVYVFHSGRICAMLEASHLNAHTILEVMNTGELPSALNEEGL</sequence>
<accession>A0A8J3II73</accession>
<dbReference type="PANTHER" id="PTHR43790">
    <property type="entry name" value="CARBOHYDRATE TRANSPORT ATP-BINDING PROTEIN MG119-RELATED"/>
    <property type="match status" value="1"/>
</dbReference>
<keyword evidence="1" id="KW-0813">Transport</keyword>
<protein>
    <submittedName>
        <fullName evidence="6">Ribose import ATP-binding protein RbsA</fullName>
    </submittedName>
</protein>